<dbReference type="RefSeq" id="WP_132777647.1">
    <property type="nucleotide sequence ID" value="NZ_SMBZ01000019.1"/>
</dbReference>
<proteinExistence type="predicted"/>
<name>A0A4R3VZT9_9SPHI</name>
<gene>
    <name evidence="1" type="ORF">EDC17_101934</name>
</gene>
<evidence type="ECO:0000313" key="2">
    <source>
        <dbReference type="Proteomes" id="UP000295197"/>
    </source>
</evidence>
<dbReference type="InterPro" id="IPR023214">
    <property type="entry name" value="HAD_sf"/>
</dbReference>
<dbReference type="SUPFAM" id="SSF56784">
    <property type="entry name" value="HAD-like"/>
    <property type="match status" value="1"/>
</dbReference>
<dbReference type="Proteomes" id="UP000295197">
    <property type="component" value="Unassembled WGS sequence"/>
</dbReference>
<dbReference type="Gene3D" id="3.40.50.1000">
    <property type="entry name" value="HAD superfamily/HAD-like"/>
    <property type="match status" value="1"/>
</dbReference>
<keyword evidence="1" id="KW-0378">Hydrolase</keyword>
<reference evidence="1 2" key="1">
    <citation type="submission" date="2019-03" db="EMBL/GenBank/DDBJ databases">
        <title>Genomic Encyclopedia of Type Strains, Phase IV (KMG-IV): sequencing the most valuable type-strain genomes for metagenomic binning, comparative biology and taxonomic classification.</title>
        <authorList>
            <person name="Goeker M."/>
        </authorList>
    </citation>
    <scope>NUCLEOTIDE SEQUENCE [LARGE SCALE GENOMIC DNA]</scope>
    <source>
        <strain evidence="1 2">DSM 22362</strain>
    </source>
</reference>
<comment type="caution">
    <text evidence="1">The sequence shown here is derived from an EMBL/GenBank/DDBJ whole genome shotgun (WGS) entry which is preliminary data.</text>
</comment>
<dbReference type="OrthoDB" id="791795at2"/>
<organism evidence="1 2">
    <name type="scientific">Sphingobacterium alimentarium</name>
    <dbReference type="NCBI Taxonomy" id="797292"/>
    <lineage>
        <taxon>Bacteria</taxon>
        <taxon>Pseudomonadati</taxon>
        <taxon>Bacteroidota</taxon>
        <taxon>Sphingobacteriia</taxon>
        <taxon>Sphingobacteriales</taxon>
        <taxon>Sphingobacteriaceae</taxon>
        <taxon>Sphingobacterium</taxon>
    </lineage>
</organism>
<dbReference type="Gene3D" id="1.10.150.520">
    <property type="match status" value="1"/>
</dbReference>
<dbReference type="InterPro" id="IPR036412">
    <property type="entry name" value="HAD-like_sf"/>
</dbReference>
<dbReference type="AlphaFoldDB" id="A0A4R3VZT9"/>
<dbReference type="EMBL" id="SMBZ01000019">
    <property type="protein sequence ID" value="TCV13678.1"/>
    <property type="molecule type" value="Genomic_DNA"/>
</dbReference>
<keyword evidence="2" id="KW-1185">Reference proteome</keyword>
<dbReference type="GO" id="GO:0016787">
    <property type="term" value="F:hydrolase activity"/>
    <property type="evidence" value="ECO:0007669"/>
    <property type="project" value="UniProtKB-KW"/>
</dbReference>
<sequence>MNTEKVEHIDLNKALYVFELDDVLFPKQDYVLQVYYLFGSFYEFTEGTAKANELAQLMKKVHLHHGEDKVFDAVKEIYHVDEKYRENLERLRANAQLPLRLELFDNTKTLLKQLFEADKKVAILTKGNPVEQLNKLKFINWAELDIYKDRIKIYFLDELLHRNIDVNPYLADDFGVSVDDMLLIG</sequence>
<evidence type="ECO:0000313" key="1">
    <source>
        <dbReference type="EMBL" id="TCV13678.1"/>
    </source>
</evidence>
<accession>A0A4R3VZT9</accession>
<protein>
    <submittedName>
        <fullName evidence="1">Haloacid dehalogenase-like hydrolase</fullName>
    </submittedName>
</protein>